<keyword evidence="5" id="KW-1185">Reference proteome</keyword>
<dbReference type="EMBL" id="ONZQ02000005">
    <property type="protein sequence ID" value="SPO01526.1"/>
    <property type="molecule type" value="Genomic_DNA"/>
</dbReference>
<dbReference type="Proteomes" id="UP001187682">
    <property type="component" value="Unassembled WGS sequence"/>
</dbReference>
<name>A0AAE8MYE0_9PEZI</name>
<accession>A0AAE8MYE0</accession>
<dbReference type="AlphaFoldDB" id="A0AAE8MYE0"/>
<evidence type="ECO:0000259" key="3">
    <source>
        <dbReference type="Pfam" id="PF11790"/>
    </source>
</evidence>
<dbReference type="FunFam" id="3.20.20.80:FF:000207">
    <property type="entry name" value="Glycoside hydrolase family 128 protein"/>
    <property type="match status" value="1"/>
</dbReference>
<evidence type="ECO:0000256" key="2">
    <source>
        <dbReference type="SAM" id="SignalP"/>
    </source>
</evidence>
<comment type="caution">
    <text evidence="4">The sequence shown here is derived from an EMBL/GenBank/DDBJ whole genome shotgun (WGS) entry which is preliminary data.</text>
</comment>
<protein>
    <recommendedName>
        <fullName evidence="3">Asl1-like glycosyl hydrolase catalytic domain-containing protein</fullName>
    </recommendedName>
</protein>
<feature type="domain" description="Asl1-like glycosyl hydrolase catalytic" evidence="3">
    <location>
        <begin position="32"/>
        <end position="289"/>
    </location>
</feature>
<sequence>MLLPSLPTLSTLPLLLLLLSPLAAATHPHKRGLVFTPTPDHPADSATWVQKGSALRWYYNYRDVPSPAFAGIAQEKFEFVPMMWGVDTEHPDDADFLSKVRAMIEDSVNITHALSFSEPDESIPNGGSDVTPSTAARAWVSNFEPLRKMGVKVGLPACTGGGGGLTWLQEFVDACGELLTDGGKEKKNCTWDFLPVHWYGGFDGLASHIGERIEAFPDTPIWVTEYADPNQDLRPTQDFYNTSTSWLDKEESVERYAYFGAFRSDDSTVGPNAAFLNLDGELTDVGAWYLGFNATGVDPQSGKGGAGALGAPVWGVLLLVGAMVLGMA</sequence>
<dbReference type="InterPro" id="IPR024655">
    <property type="entry name" value="Asl1_glyco_hydro_catalytic"/>
</dbReference>
<evidence type="ECO:0000313" key="4">
    <source>
        <dbReference type="EMBL" id="SPO01526.1"/>
    </source>
</evidence>
<organism evidence="4 5">
    <name type="scientific">Cephalotrichum gorgonifer</name>
    <dbReference type="NCBI Taxonomy" id="2041049"/>
    <lineage>
        <taxon>Eukaryota</taxon>
        <taxon>Fungi</taxon>
        <taxon>Dikarya</taxon>
        <taxon>Ascomycota</taxon>
        <taxon>Pezizomycotina</taxon>
        <taxon>Sordariomycetes</taxon>
        <taxon>Hypocreomycetidae</taxon>
        <taxon>Microascales</taxon>
        <taxon>Microascaceae</taxon>
        <taxon>Cephalotrichum</taxon>
    </lineage>
</organism>
<keyword evidence="2" id="KW-0732">Signal</keyword>
<feature type="signal peptide" evidence="2">
    <location>
        <begin position="1"/>
        <end position="25"/>
    </location>
</feature>
<dbReference type="SUPFAM" id="SSF51445">
    <property type="entry name" value="(Trans)glycosidases"/>
    <property type="match status" value="1"/>
</dbReference>
<dbReference type="InterPro" id="IPR053183">
    <property type="entry name" value="ASL1"/>
</dbReference>
<dbReference type="PANTHER" id="PTHR34154:SF3">
    <property type="entry name" value="ALKALI-SENSITIVE LINKAGE PROTEIN 1"/>
    <property type="match status" value="1"/>
</dbReference>
<dbReference type="Gene3D" id="3.20.20.80">
    <property type="entry name" value="Glycosidases"/>
    <property type="match status" value="1"/>
</dbReference>
<gene>
    <name evidence="4" type="ORF">DNG_04199</name>
</gene>
<proteinExistence type="predicted"/>
<evidence type="ECO:0000313" key="5">
    <source>
        <dbReference type="Proteomes" id="UP001187682"/>
    </source>
</evidence>
<dbReference type="GO" id="GO:0009277">
    <property type="term" value="C:fungal-type cell wall"/>
    <property type="evidence" value="ECO:0007669"/>
    <property type="project" value="TreeGrafter"/>
</dbReference>
<dbReference type="PANTHER" id="PTHR34154">
    <property type="entry name" value="ALKALI-SENSITIVE LINKAGE PROTEIN 1"/>
    <property type="match status" value="1"/>
</dbReference>
<dbReference type="GO" id="GO:0071966">
    <property type="term" value="P:fungal-type cell wall polysaccharide metabolic process"/>
    <property type="evidence" value="ECO:0007669"/>
    <property type="project" value="TreeGrafter"/>
</dbReference>
<keyword evidence="1" id="KW-0812">Transmembrane</keyword>
<feature type="chain" id="PRO_5041987167" description="Asl1-like glycosyl hydrolase catalytic domain-containing protein" evidence="2">
    <location>
        <begin position="26"/>
        <end position="328"/>
    </location>
</feature>
<reference evidence="4" key="1">
    <citation type="submission" date="2018-03" db="EMBL/GenBank/DDBJ databases">
        <authorList>
            <person name="Guldener U."/>
        </authorList>
    </citation>
    <scope>NUCLEOTIDE SEQUENCE</scope>
</reference>
<dbReference type="Pfam" id="PF11790">
    <property type="entry name" value="Glyco_hydro_cc"/>
    <property type="match status" value="1"/>
</dbReference>
<evidence type="ECO:0000256" key="1">
    <source>
        <dbReference type="SAM" id="Phobius"/>
    </source>
</evidence>
<feature type="transmembrane region" description="Helical" evidence="1">
    <location>
        <begin position="305"/>
        <end position="325"/>
    </location>
</feature>
<keyword evidence="1" id="KW-1133">Transmembrane helix</keyword>
<dbReference type="InterPro" id="IPR017853">
    <property type="entry name" value="GH"/>
</dbReference>
<keyword evidence="1" id="KW-0472">Membrane</keyword>